<dbReference type="PANTHER" id="PTHR43755:SF1">
    <property type="entry name" value="FAD-DEPENDENT PYRIDINE NUCLEOTIDE-DISULPHIDE OXIDOREDUCTASE"/>
    <property type="match status" value="1"/>
</dbReference>
<dbReference type="Proteomes" id="UP000315636">
    <property type="component" value="Unassembled WGS sequence"/>
</dbReference>
<dbReference type="PRINTS" id="PR00368">
    <property type="entry name" value="FADPNR"/>
</dbReference>
<gene>
    <name evidence="2" type="ORF">SAMN06264849_11236</name>
</gene>
<dbReference type="OrthoDB" id="9805710at2"/>
<feature type="domain" description="FAD/NAD(P)-binding" evidence="1">
    <location>
        <begin position="4"/>
        <end position="291"/>
    </location>
</feature>
<dbReference type="RefSeq" id="WP_142506526.1">
    <property type="nucleotide sequence ID" value="NZ_FXTI01000012.1"/>
</dbReference>
<reference evidence="2 3" key="1">
    <citation type="submission" date="2017-05" db="EMBL/GenBank/DDBJ databases">
        <authorList>
            <person name="Varghese N."/>
            <person name="Submissions S."/>
        </authorList>
    </citation>
    <scope>NUCLEOTIDE SEQUENCE [LARGE SCALE GENOMIC DNA]</scope>
    <source>
        <strain evidence="2 3">DSM 45474</strain>
    </source>
</reference>
<dbReference type="PROSITE" id="PS51257">
    <property type="entry name" value="PROKAR_LIPOPROTEIN"/>
    <property type="match status" value="1"/>
</dbReference>
<dbReference type="Pfam" id="PF07992">
    <property type="entry name" value="Pyr_redox_2"/>
    <property type="match status" value="1"/>
</dbReference>
<name>A0A521F204_9BACL</name>
<dbReference type="SUPFAM" id="SSF51905">
    <property type="entry name" value="FAD/NAD(P)-binding domain"/>
    <property type="match status" value="2"/>
</dbReference>
<evidence type="ECO:0000259" key="1">
    <source>
        <dbReference type="Pfam" id="PF07992"/>
    </source>
</evidence>
<dbReference type="InterPro" id="IPR036188">
    <property type="entry name" value="FAD/NAD-bd_sf"/>
</dbReference>
<proteinExistence type="predicted"/>
<accession>A0A521F204</accession>
<evidence type="ECO:0000313" key="3">
    <source>
        <dbReference type="Proteomes" id="UP000315636"/>
    </source>
</evidence>
<organism evidence="2 3">
    <name type="scientific">Melghirimyces algeriensis</name>
    <dbReference type="NCBI Taxonomy" id="910412"/>
    <lineage>
        <taxon>Bacteria</taxon>
        <taxon>Bacillati</taxon>
        <taxon>Bacillota</taxon>
        <taxon>Bacilli</taxon>
        <taxon>Bacillales</taxon>
        <taxon>Thermoactinomycetaceae</taxon>
        <taxon>Melghirimyces</taxon>
    </lineage>
</organism>
<dbReference type="InterPro" id="IPR023753">
    <property type="entry name" value="FAD/NAD-binding_dom"/>
</dbReference>
<dbReference type="EMBL" id="FXTI01000012">
    <property type="protein sequence ID" value="SMO90203.1"/>
    <property type="molecule type" value="Genomic_DNA"/>
</dbReference>
<dbReference type="GO" id="GO:0016491">
    <property type="term" value="F:oxidoreductase activity"/>
    <property type="evidence" value="ECO:0007669"/>
    <property type="project" value="InterPro"/>
</dbReference>
<sequence length="380" mass="42854">MTKNVVIIGGGTAGCMIANLLARGLKTEINQRTVQITVVSDQEIHIYQPGFLYIPFHLKQPEELIRPMDQVINTHVHVILDRATQIDTHKQNVHLEKGESLPYDYLILATGSHPKVEEIPGLQEGGHMFYTMESALRLRDAMDHFHGGKVVVAVGLPHKCPIAPLEFTMMLEDWARQQGFRKQTEITYAYPLAGPYGTASVAEWAEKEFNNRNIHIETFFMIDHVNPEENVIVSVDGRKLSYDLLVVIPPHQGANVVRESKLGDKEAWLPTHRHHLRLDGQENIFVIGDATNLPISKAGSTAHFEAEILSHNLINLLHGKKGEKPYNGKVFCFIETGLNQATYISFDYENPPKPVPPSKWVHFAKSGYNEMHWVNVKGIL</sequence>
<dbReference type="AlphaFoldDB" id="A0A521F204"/>
<keyword evidence="3" id="KW-1185">Reference proteome</keyword>
<dbReference type="PANTHER" id="PTHR43755">
    <property type="match status" value="1"/>
</dbReference>
<dbReference type="Gene3D" id="3.50.50.60">
    <property type="entry name" value="FAD/NAD(P)-binding domain"/>
    <property type="match status" value="2"/>
</dbReference>
<dbReference type="InterPro" id="IPR052541">
    <property type="entry name" value="SQRD"/>
</dbReference>
<evidence type="ECO:0000313" key="2">
    <source>
        <dbReference type="EMBL" id="SMO90203.1"/>
    </source>
</evidence>
<protein>
    <submittedName>
        <fullName evidence="2">Sulfide:quinone oxidoreductase</fullName>
    </submittedName>
</protein>